<dbReference type="Gene3D" id="2.60.120.1440">
    <property type="match status" value="1"/>
</dbReference>
<dbReference type="Proteomes" id="UP000198916">
    <property type="component" value="Unassembled WGS sequence"/>
</dbReference>
<dbReference type="STRING" id="332977.SAMN05421740_103166"/>
<dbReference type="PANTHER" id="PTHR30273:SF2">
    <property type="entry name" value="PROTEIN FECR"/>
    <property type="match status" value="1"/>
</dbReference>
<sequence>MDNKTLEILIDKYLIGTCTPSEEQQLMDWYNMHEGSRPYTTDLDAERRLALEKSMFQQIKRRIATANSKPTIVRRLAKKSSWLYAAAAVVLLAIAFPFFNTWHQRHATFQTAYGEIKAIVLPDDSEVVLNGNSTIAYTTDENREIWLDGEASFKVTKKKDRQRFVVHLADTLSIEVVGTEFNVQKRTSGTQIALKSGKIRLHHTRKGKSEEIIAMEPNDVVYLGQQIPHGITKKINQKAIEHFAWQDHKILLDQTSFAEIQALLAETYDIQTVVLQDSALTRKASGSIPVVNDRQQLLNHIITLYGLVITDTNEEKQYVLTTQ</sequence>
<dbReference type="RefSeq" id="WP_090604598.1">
    <property type="nucleotide sequence ID" value="NZ_FNZR01000003.1"/>
</dbReference>
<evidence type="ECO:0000256" key="1">
    <source>
        <dbReference type="SAM" id="Phobius"/>
    </source>
</evidence>
<keyword evidence="1" id="KW-0472">Membrane</keyword>
<keyword evidence="4" id="KW-1185">Reference proteome</keyword>
<protein>
    <submittedName>
        <fullName evidence="3">FecR family protein</fullName>
    </submittedName>
</protein>
<dbReference type="GO" id="GO:0016989">
    <property type="term" value="F:sigma factor antagonist activity"/>
    <property type="evidence" value="ECO:0007669"/>
    <property type="project" value="TreeGrafter"/>
</dbReference>
<accession>A0A1H7LH60</accession>
<reference evidence="4" key="1">
    <citation type="submission" date="2016-10" db="EMBL/GenBank/DDBJ databases">
        <authorList>
            <person name="Varghese N."/>
            <person name="Submissions S."/>
        </authorList>
    </citation>
    <scope>NUCLEOTIDE SEQUENCE [LARGE SCALE GENOMIC DNA]</scope>
    <source>
        <strain evidence="4">Jip14</strain>
    </source>
</reference>
<dbReference type="PIRSF" id="PIRSF018266">
    <property type="entry name" value="FecR"/>
    <property type="match status" value="1"/>
</dbReference>
<name>A0A1H7LH60_9SPHI</name>
<dbReference type="PANTHER" id="PTHR30273">
    <property type="entry name" value="PERIPLASMIC SIGNAL SENSOR AND SIGMA FACTOR ACTIVATOR FECR-RELATED"/>
    <property type="match status" value="1"/>
</dbReference>
<dbReference type="EMBL" id="FNZR01000003">
    <property type="protein sequence ID" value="SEK98281.1"/>
    <property type="molecule type" value="Genomic_DNA"/>
</dbReference>
<dbReference type="Pfam" id="PF04773">
    <property type="entry name" value="FecR"/>
    <property type="match status" value="1"/>
</dbReference>
<gene>
    <name evidence="3" type="ORF">SAMN05421740_103166</name>
</gene>
<evidence type="ECO:0000313" key="3">
    <source>
        <dbReference type="EMBL" id="SEK98281.1"/>
    </source>
</evidence>
<evidence type="ECO:0000259" key="2">
    <source>
        <dbReference type="Pfam" id="PF04773"/>
    </source>
</evidence>
<proteinExistence type="predicted"/>
<keyword evidence="1" id="KW-1133">Transmembrane helix</keyword>
<dbReference type="InterPro" id="IPR012373">
    <property type="entry name" value="Ferrdict_sens_TM"/>
</dbReference>
<keyword evidence="1" id="KW-0812">Transmembrane</keyword>
<dbReference type="InterPro" id="IPR006860">
    <property type="entry name" value="FecR"/>
</dbReference>
<evidence type="ECO:0000313" key="4">
    <source>
        <dbReference type="Proteomes" id="UP000198916"/>
    </source>
</evidence>
<dbReference type="AlphaFoldDB" id="A0A1H7LH60"/>
<feature type="domain" description="FecR protein" evidence="2">
    <location>
        <begin position="108"/>
        <end position="199"/>
    </location>
</feature>
<dbReference type="OrthoDB" id="1523489at2"/>
<feature type="transmembrane region" description="Helical" evidence="1">
    <location>
        <begin position="82"/>
        <end position="99"/>
    </location>
</feature>
<organism evidence="3 4">
    <name type="scientific">Parapedobacter koreensis</name>
    <dbReference type="NCBI Taxonomy" id="332977"/>
    <lineage>
        <taxon>Bacteria</taxon>
        <taxon>Pseudomonadati</taxon>
        <taxon>Bacteroidota</taxon>
        <taxon>Sphingobacteriia</taxon>
        <taxon>Sphingobacteriales</taxon>
        <taxon>Sphingobacteriaceae</taxon>
        <taxon>Parapedobacter</taxon>
    </lineage>
</organism>